<dbReference type="PROSITE" id="PS51257">
    <property type="entry name" value="PROKAR_LIPOPROTEIN"/>
    <property type="match status" value="1"/>
</dbReference>
<name>A0ABV3TXU9_9GAMM</name>
<organism evidence="2 3">
    <name type="scientific">Zhongshania arctica</name>
    <dbReference type="NCBI Taxonomy" id="3238302"/>
    <lineage>
        <taxon>Bacteria</taxon>
        <taxon>Pseudomonadati</taxon>
        <taxon>Pseudomonadota</taxon>
        <taxon>Gammaproteobacteria</taxon>
        <taxon>Cellvibrionales</taxon>
        <taxon>Spongiibacteraceae</taxon>
        <taxon>Zhongshania</taxon>
    </lineage>
</organism>
<evidence type="ECO:0000313" key="3">
    <source>
        <dbReference type="Proteomes" id="UP001557484"/>
    </source>
</evidence>
<comment type="caution">
    <text evidence="2">The sequence shown here is derived from an EMBL/GenBank/DDBJ whole genome shotgun (WGS) entry which is preliminary data.</text>
</comment>
<sequence length="544" mass="61220">MAKRYSYMAWCLLILLLSACAGHVENKRFVLDAETAPIFSGLYKHDVFLEGNLKYQDLVNSEFDGKFDSQGYPLRGELRQSYLDTNNDTLLLTLSGNFSVNIAKSSLFFTGAFTITDSMHNVLAQGTQSQWSAPYSDLNPLRAPPLMAMTGDNQYLQYRRNISPKGRLEAYPIVHRNLAGPFLLEAGFRDGLPRGVIKISAQNAEQAFFVVERQYFNYQILPQPIQYFYFEPGSFSSLALLGDCERAPNLTVPQRLLQAFAYDCDKGEFYALSEDYPASVLQISAKDIDNGGIFHRLRIYRHGKVTDAAVNVDALYDGKWLYHGPVTSIHYGSLESYRRYDLGKPIGIGIQAGERGAKYISFGRATALTGAPPALPDDDLRDRLDSRYEWYKQRLNTRFSTALRDTILSQSELAKLKSVLLQDIEENKPLAKDGQVAGLPDLWVSWQRRSTARLSTWNNSSGSSAAVMKAQILTDLDKWYSQSGVLLLQESEQRCARIGQSFNDREGRCENRPDQALQEICKRYFDESQCAAMSAAFTNAAISH</sequence>
<dbReference type="EMBL" id="JBFRYB010000001">
    <property type="protein sequence ID" value="MEX1665997.1"/>
    <property type="molecule type" value="Genomic_DNA"/>
</dbReference>
<accession>A0ABV3TXU9</accession>
<keyword evidence="1" id="KW-0732">Signal</keyword>
<dbReference type="Proteomes" id="UP001557484">
    <property type="component" value="Unassembled WGS sequence"/>
</dbReference>
<feature type="chain" id="PRO_5045178849" description="Lipoprotein" evidence="1">
    <location>
        <begin position="22"/>
        <end position="544"/>
    </location>
</feature>
<evidence type="ECO:0000256" key="1">
    <source>
        <dbReference type="SAM" id="SignalP"/>
    </source>
</evidence>
<reference evidence="2 3" key="1">
    <citation type="journal article" date="2011" name="Int. J. Syst. Evol. Microbiol.">
        <title>Zhongshania antarctica gen. nov., sp. nov. and Zhongshania guokunii sp. nov., gammaproteobacteria respectively isolated from coastal attached (fast) ice and surface seawater of the Antarctic.</title>
        <authorList>
            <person name="Li H.J."/>
            <person name="Zhang X.Y."/>
            <person name="Chen C.X."/>
            <person name="Zhang Y.J."/>
            <person name="Gao Z.M."/>
            <person name="Yu Y."/>
            <person name="Chen X.L."/>
            <person name="Chen B."/>
            <person name="Zhang Y.Z."/>
        </authorList>
    </citation>
    <scope>NUCLEOTIDE SEQUENCE [LARGE SCALE GENOMIC DNA]</scope>
    <source>
        <strain evidence="2 3">R06B22</strain>
    </source>
</reference>
<protein>
    <recommendedName>
        <fullName evidence="4">Lipoprotein</fullName>
    </recommendedName>
</protein>
<proteinExistence type="predicted"/>
<dbReference type="RefSeq" id="WP_368376084.1">
    <property type="nucleotide sequence ID" value="NZ_JBFRYB010000001.1"/>
</dbReference>
<evidence type="ECO:0000313" key="2">
    <source>
        <dbReference type="EMBL" id="MEX1665997.1"/>
    </source>
</evidence>
<keyword evidence="3" id="KW-1185">Reference proteome</keyword>
<gene>
    <name evidence="2" type="ORF">AB4875_10905</name>
</gene>
<feature type="signal peptide" evidence="1">
    <location>
        <begin position="1"/>
        <end position="21"/>
    </location>
</feature>
<evidence type="ECO:0008006" key="4">
    <source>
        <dbReference type="Google" id="ProtNLM"/>
    </source>
</evidence>